<proteinExistence type="inferred from homology"/>
<dbReference type="PROSITE" id="PS50850">
    <property type="entry name" value="MFS"/>
    <property type="match status" value="1"/>
</dbReference>
<feature type="domain" description="Major facilitator superfamily (MFS) profile" evidence="8">
    <location>
        <begin position="29"/>
        <end position="436"/>
    </location>
</feature>
<evidence type="ECO:0000313" key="10">
    <source>
        <dbReference type="Proteomes" id="UP000199515"/>
    </source>
</evidence>
<feature type="transmembrane region" description="Helical" evidence="7">
    <location>
        <begin position="192"/>
        <end position="212"/>
    </location>
</feature>
<keyword evidence="4 7" id="KW-1133">Transmembrane helix</keyword>
<dbReference type="InterPro" id="IPR036259">
    <property type="entry name" value="MFS_trans_sf"/>
</dbReference>
<dbReference type="SUPFAM" id="SSF103473">
    <property type="entry name" value="MFS general substrate transporter"/>
    <property type="match status" value="1"/>
</dbReference>
<evidence type="ECO:0000256" key="4">
    <source>
        <dbReference type="ARBA" id="ARBA00022989"/>
    </source>
</evidence>
<organism evidence="9 10">
    <name type="scientific">Amycolatopsis xylanica</name>
    <dbReference type="NCBI Taxonomy" id="589385"/>
    <lineage>
        <taxon>Bacteria</taxon>
        <taxon>Bacillati</taxon>
        <taxon>Actinomycetota</taxon>
        <taxon>Actinomycetes</taxon>
        <taxon>Pseudonocardiales</taxon>
        <taxon>Pseudonocardiaceae</taxon>
        <taxon>Amycolatopsis</taxon>
    </lineage>
</organism>
<dbReference type="RefSeq" id="WP_091299374.1">
    <property type="nucleotide sequence ID" value="NZ_FNON01000014.1"/>
</dbReference>
<dbReference type="PANTHER" id="PTHR23515">
    <property type="entry name" value="HIGH-AFFINITY NITRATE TRANSPORTER 2.3"/>
    <property type="match status" value="1"/>
</dbReference>
<keyword evidence="3 7" id="KW-0812">Transmembrane</keyword>
<dbReference type="AlphaFoldDB" id="A0A1H3SKV4"/>
<gene>
    <name evidence="9" type="ORF">SAMN05421504_11499</name>
</gene>
<dbReference type="Proteomes" id="UP000199515">
    <property type="component" value="Unassembled WGS sequence"/>
</dbReference>
<name>A0A1H3SKV4_9PSEU</name>
<dbReference type="Gene3D" id="1.20.1250.20">
    <property type="entry name" value="MFS general substrate transporter like domains"/>
    <property type="match status" value="1"/>
</dbReference>
<comment type="subcellular location">
    <subcellularLocation>
        <location evidence="1">Cell membrane</location>
        <topology evidence="1">Multi-pass membrane protein</topology>
    </subcellularLocation>
</comment>
<feature type="transmembrane region" description="Helical" evidence="7">
    <location>
        <begin position="33"/>
        <end position="57"/>
    </location>
</feature>
<feature type="transmembrane region" description="Helical" evidence="7">
    <location>
        <begin position="324"/>
        <end position="346"/>
    </location>
</feature>
<dbReference type="GO" id="GO:0005886">
    <property type="term" value="C:plasma membrane"/>
    <property type="evidence" value="ECO:0007669"/>
    <property type="project" value="UniProtKB-SubCell"/>
</dbReference>
<evidence type="ECO:0000256" key="3">
    <source>
        <dbReference type="ARBA" id="ARBA00022692"/>
    </source>
</evidence>
<evidence type="ECO:0000256" key="6">
    <source>
        <dbReference type="ARBA" id="ARBA00023136"/>
    </source>
</evidence>
<feature type="transmembrane region" description="Helical" evidence="7">
    <location>
        <begin position="270"/>
        <end position="288"/>
    </location>
</feature>
<feature type="transmembrane region" description="Helical" evidence="7">
    <location>
        <begin position="233"/>
        <end position="258"/>
    </location>
</feature>
<dbReference type="GO" id="GO:0042128">
    <property type="term" value="P:nitrate assimilation"/>
    <property type="evidence" value="ECO:0007669"/>
    <property type="project" value="UniProtKB-KW"/>
</dbReference>
<dbReference type="Pfam" id="PF07690">
    <property type="entry name" value="MFS_1"/>
    <property type="match status" value="1"/>
</dbReference>
<dbReference type="STRING" id="589385.SAMN05421504_11499"/>
<dbReference type="CDD" id="cd17341">
    <property type="entry name" value="MFS_NRT2_like"/>
    <property type="match status" value="1"/>
</dbReference>
<feature type="transmembrane region" description="Helical" evidence="7">
    <location>
        <begin position="380"/>
        <end position="400"/>
    </location>
</feature>
<dbReference type="GO" id="GO:0015112">
    <property type="term" value="F:nitrate transmembrane transporter activity"/>
    <property type="evidence" value="ECO:0007669"/>
    <property type="project" value="InterPro"/>
</dbReference>
<evidence type="ECO:0000256" key="2">
    <source>
        <dbReference type="ARBA" id="ARBA00008432"/>
    </source>
</evidence>
<dbReference type="InterPro" id="IPR011701">
    <property type="entry name" value="MFS"/>
</dbReference>
<feature type="transmembrane region" description="Helical" evidence="7">
    <location>
        <begin position="69"/>
        <end position="86"/>
    </location>
</feature>
<dbReference type="InterPro" id="IPR020846">
    <property type="entry name" value="MFS_dom"/>
</dbReference>
<evidence type="ECO:0000313" key="9">
    <source>
        <dbReference type="EMBL" id="SDZ38636.1"/>
    </source>
</evidence>
<feature type="transmembrane region" description="Helical" evidence="7">
    <location>
        <begin position="123"/>
        <end position="141"/>
    </location>
</feature>
<dbReference type="OrthoDB" id="9771451at2"/>
<reference evidence="9 10" key="1">
    <citation type="submission" date="2016-10" db="EMBL/GenBank/DDBJ databases">
        <authorList>
            <person name="de Groot N.N."/>
        </authorList>
    </citation>
    <scope>NUCLEOTIDE SEQUENCE [LARGE SCALE GENOMIC DNA]</scope>
    <source>
        <strain evidence="9 10">CPCC 202699</strain>
    </source>
</reference>
<feature type="transmembrane region" description="Helical" evidence="7">
    <location>
        <begin position="98"/>
        <end position="117"/>
    </location>
</feature>
<feature type="transmembrane region" description="Helical" evidence="7">
    <location>
        <begin position="412"/>
        <end position="433"/>
    </location>
</feature>
<evidence type="ECO:0000256" key="5">
    <source>
        <dbReference type="ARBA" id="ARBA00023063"/>
    </source>
</evidence>
<protein>
    <submittedName>
        <fullName evidence="9">MFS transporter, NNP family, nitrate/nitrite transporter</fullName>
    </submittedName>
</protein>
<sequence length="453" mass="47951">MGSRTGSHWIEHWEPENEEFWESTGKKVASRNLWFSILAEHIGFSVWTLWSVMVLFMGKDYGFSAADKFLLVSTPTAVGALMRLPYTFAVARFGGRNWTVISAVLLLIPTILAAIVLEPGVSLGTLMIVAALGGVGGGNFASSMTNINTFFPEKRKGWALGLNAGGGNLGVAAVQLVGLLVIGTAGAAQPRLVLYIYIPLVVIAAVFAWLYMDNLATVRGDTKAMREVIKDPHSLVMSFLYIGTFGSFIGYSFAFGLVLQNQFGRTPLQAVAVTFLGPLLGSLSRPIGGWLSDRFGGGKVTFGTFALMGSATVVLIIASNAKSLALFTIAFIVLFVLTGIGNGSTYKMIPAIFRAKAKVAIEAGADETTELLKARKLSGALIGLAGAVGALGGLFINLAFRESFAAAKSGVPAFIGFLAFYGVCFVVTWAVYLRKQPATVTSTRGLALAGAEV</sequence>
<evidence type="ECO:0000256" key="1">
    <source>
        <dbReference type="ARBA" id="ARBA00004651"/>
    </source>
</evidence>
<feature type="transmembrane region" description="Helical" evidence="7">
    <location>
        <begin position="162"/>
        <end position="186"/>
    </location>
</feature>
<keyword evidence="10" id="KW-1185">Reference proteome</keyword>
<accession>A0A1H3SKV4</accession>
<dbReference type="InterPro" id="IPR044772">
    <property type="entry name" value="NO3_transporter"/>
</dbReference>
<keyword evidence="5" id="KW-0534">Nitrate assimilation</keyword>
<keyword evidence="6 7" id="KW-0472">Membrane</keyword>
<evidence type="ECO:0000256" key="7">
    <source>
        <dbReference type="SAM" id="Phobius"/>
    </source>
</evidence>
<evidence type="ECO:0000259" key="8">
    <source>
        <dbReference type="PROSITE" id="PS50850"/>
    </source>
</evidence>
<comment type="similarity">
    <text evidence="2">Belongs to the major facilitator superfamily. Nitrate/nitrite porter (TC 2.A.1.8) family.</text>
</comment>
<dbReference type="EMBL" id="FNON01000014">
    <property type="protein sequence ID" value="SDZ38636.1"/>
    <property type="molecule type" value="Genomic_DNA"/>
</dbReference>
<feature type="transmembrane region" description="Helical" evidence="7">
    <location>
        <begin position="300"/>
        <end position="318"/>
    </location>
</feature>